<keyword evidence="6 8" id="KW-0472">Membrane</keyword>
<organism evidence="10 11">
    <name type="scientific">Trichogramma kaykai</name>
    <dbReference type="NCBI Taxonomy" id="54128"/>
    <lineage>
        <taxon>Eukaryota</taxon>
        <taxon>Metazoa</taxon>
        <taxon>Ecdysozoa</taxon>
        <taxon>Arthropoda</taxon>
        <taxon>Hexapoda</taxon>
        <taxon>Insecta</taxon>
        <taxon>Pterygota</taxon>
        <taxon>Neoptera</taxon>
        <taxon>Endopterygota</taxon>
        <taxon>Hymenoptera</taxon>
        <taxon>Apocrita</taxon>
        <taxon>Proctotrupomorpha</taxon>
        <taxon>Chalcidoidea</taxon>
        <taxon>Trichogrammatidae</taxon>
        <taxon>Trichogramma</taxon>
    </lineage>
</organism>
<comment type="caution">
    <text evidence="10">The sequence shown here is derived from an EMBL/GenBank/DDBJ whole genome shotgun (WGS) entry which is preliminary data.</text>
</comment>
<evidence type="ECO:0000256" key="3">
    <source>
        <dbReference type="ARBA" id="ARBA00022692"/>
    </source>
</evidence>
<evidence type="ECO:0000313" key="10">
    <source>
        <dbReference type="EMBL" id="KAL3389469.1"/>
    </source>
</evidence>
<dbReference type="Pfam" id="PF10225">
    <property type="entry name" value="NEMP"/>
    <property type="match status" value="1"/>
</dbReference>
<evidence type="ECO:0000256" key="6">
    <source>
        <dbReference type="ARBA" id="ARBA00023136"/>
    </source>
</evidence>
<evidence type="ECO:0000256" key="8">
    <source>
        <dbReference type="SAM" id="Phobius"/>
    </source>
</evidence>
<name>A0ABD2W9R1_9HYME</name>
<feature type="chain" id="PRO_5044835723" description="Nuclear envelope integral membrane protein 1" evidence="9">
    <location>
        <begin position="33"/>
        <end position="420"/>
    </location>
</feature>
<dbReference type="InterPro" id="IPR019358">
    <property type="entry name" value="NEMP_fam"/>
</dbReference>
<protein>
    <recommendedName>
        <fullName evidence="12">Nuclear envelope integral membrane protein 1</fullName>
    </recommendedName>
</protein>
<feature type="transmembrane region" description="Helical" evidence="8">
    <location>
        <begin position="179"/>
        <end position="200"/>
    </location>
</feature>
<evidence type="ECO:0000313" key="11">
    <source>
        <dbReference type="Proteomes" id="UP001627154"/>
    </source>
</evidence>
<evidence type="ECO:0000256" key="7">
    <source>
        <dbReference type="ARBA" id="ARBA00023242"/>
    </source>
</evidence>
<evidence type="ECO:0000256" key="2">
    <source>
        <dbReference type="ARBA" id="ARBA00005748"/>
    </source>
</evidence>
<reference evidence="10 11" key="1">
    <citation type="journal article" date="2024" name="bioRxiv">
        <title>A reference genome for Trichogramma kaykai: A tiny desert-dwelling parasitoid wasp with competing sex-ratio distorters.</title>
        <authorList>
            <person name="Culotta J."/>
            <person name="Lindsey A.R."/>
        </authorList>
    </citation>
    <scope>NUCLEOTIDE SEQUENCE [LARGE SCALE GENOMIC DNA]</scope>
    <source>
        <strain evidence="10 11">KSX58</strain>
    </source>
</reference>
<proteinExistence type="inferred from homology"/>
<dbReference type="PANTHER" id="PTHR13598:SF1">
    <property type="entry name" value="AT07567P-RELATED"/>
    <property type="match status" value="1"/>
</dbReference>
<comment type="similarity">
    <text evidence="2">Belongs to the NEMP family.</text>
</comment>
<dbReference type="AlphaFoldDB" id="A0ABD2W9R1"/>
<feature type="transmembrane region" description="Helical" evidence="8">
    <location>
        <begin position="296"/>
        <end position="315"/>
    </location>
</feature>
<evidence type="ECO:0008006" key="12">
    <source>
        <dbReference type="Google" id="ProtNLM"/>
    </source>
</evidence>
<gene>
    <name evidence="10" type="ORF">TKK_015682</name>
</gene>
<dbReference type="Proteomes" id="UP001627154">
    <property type="component" value="Unassembled WGS sequence"/>
</dbReference>
<feature type="transmembrane region" description="Helical" evidence="8">
    <location>
        <begin position="155"/>
        <end position="172"/>
    </location>
</feature>
<keyword evidence="3 8" id="KW-0812">Transmembrane</keyword>
<evidence type="ECO:0000256" key="9">
    <source>
        <dbReference type="SAM" id="SignalP"/>
    </source>
</evidence>
<accession>A0ABD2W9R1</accession>
<keyword evidence="11" id="KW-1185">Reference proteome</keyword>
<comment type="subcellular location">
    <subcellularLocation>
        <location evidence="1">Nucleus inner membrane</location>
        <topology evidence="1">Multi-pass membrane protein</topology>
        <orientation evidence="1">Nucleoplasmic side</orientation>
    </subcellularLocation>
</comment>
<keyword evidence="7" id="KW-0539">Nucleus</keyword>
<keyword evidence="4 9" id="KW-0732">Signal</keyword>
<feature type="transmembrane region" description="Helical" evidence="8">
    <location>
        <begin position="243"/>
        <end position="263"/>
    </location>
</feature>
<evidence type="ECO:0000256" key="5">
    <source>
        <dbReference type="ARBA" id="ARBA00022989"/>
    </source>
</evidence>
<feature type="transmembrane region" description="Helical" evidence="8">
    <location>
        <begin position="212"/>
        <end position="231"/>
    </location>
</feature>
<dbReference type="PANTHER" id="PTHR13598">
    <property type="entry name" value="AT07567P-RELATED"/>
    <property type="match status" value="1"/>
</dbReference>
<evidence type="ECO:0000256" key="4">
    <source>
        <dbReference type="ARBA" id="ARBA00022729"/>
    </source>
</evidence>
<sequence length="420" mass="49190">MKSVHENPKVTMKSSLVLLVLFFASSIKFNEALIHDPEIVHFMVPGEWVDNDKSGLRIFCHNAKSKYIINLWKTVIMTLKTNLESYELYEGSSPHEVVDKHEENQRYWRFNLFSSKKSKQFSINPFENSCIGVYMSPKGNQFKYKLIMTQNTIDLFKISLTAVGIFMFWYAKKLSRNTLFYYMSGISLGVTLSILILIYLLGKLFPKGKFMYLMVATGYTMSFYVAQILLENAQVIAMQYRDYVLYYILSTALISFIICYRIGPVTNTRTRNIIQWALQIAGLVCVYHSSYFREASTSLCILLLVLYNVPTIFYYKSRDYWKQMFPERRRLLTDDEYRKEAVIETKKALDGLQQFCHSPQCNPWKTVLTLKDPIRFARFMEGNSHLLENESMEHDAELTKLIDECDLTDDEEYNNSNFSF</sequence>
<feature type="signal peptide" evidence="9">
    <location>
        <begin position="1"/>
        <end position="32"/>
    </location>
</feature>
<keyword evidence="5 8" id="KW-1133">Transmembrane helix</keyword>
<evidence type="ECO:0000256" key="1">
    <source>
        <dbReference type="ARBA" id="ARBA00004575"/>
    </source>
</evidence>
<dbReference type="GO" id="GO:0005637">
    <property type="term" value="C:nuclear inner membrane"/>
    <property type="evidence" value="ECO:0007669"/>
    <property type="project" value="UniProtKB-SubCell"/>
</dbReference>
<dbReference type="EMBL" id="JBJJXI010000123">
    <property type="protein sequence ID" value="KAL3389469.1"/>
    <property type="molecule type" value="Genomic_DNA"/>
</dbReference>